<dbReference type="Gene3D" id="3.40.50.1820">
    <property type="entry name" value="alpha/beta hydrolase"/>
    <property type="match status" value="1"/>
</dbReference>
<dbReference type="PANTHER" id="PTHR43037">
    <property type="entry name" value="UNNAMED PRODUCT-RELATED"/>
    <property type="match status" value="1"/>
</dbReference>
<keyword evidence="2" id="KW-0378">Hydrolase</keyword>
<evidence type="ECO:0000256" key="2">
    <source>
        <dbReference type="ARBA" id="ARBA00022801"/>
    </source>
</evidence>
<organism evidence="4 5">
    <name type="scientific">Prosthecobacter vanneervenii</name>
    <dbReference type="NCBI Taxonomy" id="48466"/>
    <lineage>
        <taxon>Bacteria</taxon>
        <taxon>Pseudomonadati</taxon>
        <taxon>Verrucomicrobiota</taxon>
        <taxon>Verrucomicrobiia</taxon>
        <taxon>Verrucomicrobiales</taxon>
        <taxon>Verrucomicrobiaceae</taxon>
        <taxon>Prosthecobacter</taxon>
    </lineage>
</organism>
<keyword evidence="5" id="KW-1185">Reference proteome</keyword>
<keyword evidence="3" id="KW-0472">Membrane</keyword>
<accession>A0A7W7YCA0</accession>
<dbReference type="AlphaFoldDB" id="A0A7W7YCA0"/>
<dbReference type="InterPro" id="IPR029058">
    <property type="entry name" value="AB_hydrolase_fold"/>
</dbReference>
<dbReference type="RefSeq" id="WP_184340461.1">
    <property type="nucleotide sequence ID" value="NZ_JACHIG010000006.1"/>
</dbReference>
<keyword evidence="3" id="KW-1133">Transmembrane helix</keyword>
<evidence type="ECO:0000313" key="5">
    <source>
        <dbReference type="Proteomes" id="UP000590740"/>
    </source>
</evidence>
<comment type="caution">
    <text evidence="4">The sequence shown here is derived from an EMBL/GenBank/DDBJ whole genome shotgun (WGS) entry which is preliminary data.</text>
</comment>
<dbReference type="GO" id="GO:0016787">
    <property type="term" value="F:hydrolase activity"/>
    <property type="evidence" value="ECO:0007669"/>
    <property type="project" value="UniProtKB-KW"/>
</dbReference>
<sequence length="387" mass="42396">MPSPQVLLKAASLMLALFAVPLSLFGLCCVITWQGMLLSAAGLLGLGPLLYWIGDERGSVLQMRLSKTMLALAATGIMVVLWQTPTAHTPETARIHSRYSDGGWHYDRLALGSMLPEIDQIHLGYAVASALDPFFNQKQRRELSAMTDSIYAEIGSEPDFTAAGSALPSIYHEMSFGQFRDGHYFHYIPAKVDRSKPTPALVFLHGSGGNFKAYIWLLSKLADELGITVIAPTFGLGNWEKKGGYEAITRAITDAGNHATIDPEQIHLMGLSNGGKGMCLAESSEGPKFRTLIFLSAVLHNRISPSTLASRLKGRPALVISGGSDDRVPWDYVSGYAEKLERSGMRVTTRCFEQDDHFLFFRKRTEVLKIIGEWINTASAASSALQR</sequence>
<name>A0A7W7YCA0_9BACT</name>
<keyword evidence="1" id="KW-0732">Signal</keyword>
<evidence type="ECO:0000256" key="3">
    <source>
        <dbReference type="SAM" id="Phobius"/>
    </source>
</evidence>
<dbReference type="Proteomes" id="UP000590740">
    <property type="component" value="Unassembled WGS sequence"/>
</dbReference>
<dbReference type="PANTHER" id="PTHR43037:SF5">
    <property type="entry name" value="FERULOYL ESTERASE"/>
    <property type="match status" value="1"/>
</dbReference>
<feature type="transmembrane region" description="Helical" evidence="3">
    <location>
        <begin position="35"/>
        <end position="53"/>
    </location>
</feature>
<reference evidence="4 5" key="1">
    <citation type="submission" date="2020-08" db="EMBL/GenBank/DDBJ databases">
        <title>Genomic Encyclopedia of Type Strains, Phase IV (KMG-IV): sequencing the most valuable type-strain genomes for metagenomic binning, comparative biology and taxonomic classification.</title>
        <authorList>
            <person name="Goeker M."/>
        </authorList>
    </citation>
    <scope>NUCLEOTIDE SEQUENCE [LARGE SCALE GENOMIC DNA]</scope>
    <source>
        <strain evidence="4 5">DSM 12252</strain>
    </source>
</reference>
<dbReference type="InterPro" id="IPR050955">
    <property type="entry name" value="Plant_Biomass_Hydrol_Est"/>
</dbReference>
<keyword evidence="3" id="KW-0812">Transmembrane</keyword>
<dbReference type="SUPFAM" id="SSF53474">
    <property type="entry name" value="alpha/beta-Hydrolases"/>
    <property type="match status" value="1"/>
</dbReference>
<proteinExistence type="predicted"/>
<evidence type="ECO:0000313" key="4">
    <source>
        <dbReference type="EMBL" id="MBB5033538.1"/>
    </source>
</evidence>
<dbReference type="EMBL" id="JACHIG010000006">
    <property type="protein sequence ID" value="MBB5033538.1"/>
    <property type="molecule type" value="Genomic_DNA"/>
</dbReference>
<gene>
    <name evidence="4" type="ORF">HNQ65_003126</name>
</gene>
<protein>
    <submittedName>
        <fullName evidence="4">Putative esterase</fullName>
    </submittedName>
</protein>
<evidence type="ECO:0000256" key="1">
    <source>
        <dbReference type="ARBA" id="ARBA00022729"/>
    </source>
</evidence>